<sequence>MNSQDKRHGSYRGSMQGYCRYGEGFGDGSGYMDETDREVSNLTDRAFRSLCIGEEAVYNDSSPVERHKAFADDAPNEEAAGTSRIGPTFQRSVPDEVKQERAFAARTVSHHSNGVIETTWQQKRSSSKVSSLIRAFSAGYEENVAVTTDAAVMSQDSMYKQDSESWEGTALLSIQKELSEFSSVYHQSIKGSPYPQTRNLFGSSEAAVAPQIPSNTESSAPSPTFMKSSSSSKCSGKVKKPSSRNFFLHSEFSPFQTWKEYNRHLYDREVVPNVPPTSQSPRWYDSPFYKELTVAHRNQMAQLEEKRSHRRQYENLLPAEPPASTVRQKASAVEKRSESEVTLSCPPWRRSQEPVKNKVPQNRPCTASPVSDRSRRKEEGLVPTGRTSATNQKVQMVADDQTSNSGTPFSISQLLTPMIHPRQETETSEILQYALSPNILDPQLSSETDPRTTPEVKPRNKYKAMASSLLFNLKDNRKRVKSTYTPTMFKSVEIPDHSKQPSQLDSLIAKDGSVTSDTPLSWAGAPVRSNRMDLQSVNSPVVQNAKTYDVNYARRTEASRSDDYLTLISPQTVREGSSYRSFSHTPQESVSVKDKLADVQRGRHVDSLFMASNETPNEVLLHREQDVAPHREKGQTRQEMLTSKLKAHAEKEIFAIKGKGHAKLEAHATKPKELYVHVNKEGEPLSAEHVKNGTVPLYGDRLANQDSAAAKEARWRDGALVDQGTSSSVGHGKNVVIGDEENRLAKPAPTTMEKEHARNYIVTKTERIGIRQEELQSIARAKIEAIAGSRVHQPKRASEESGSAHLTAPLNLSKNTESVMTAANVNVSRAEAGDAKKHDVPAVKEKEQVKMEALPQRQEQSQNLGPAVNEIHKAKNVLLNKEISSVSQVAALSLEHARNQTEKEQAAGDILSRREREAEIKCLDEENIEPRENHPLKLEVHDTGGKEHAKRDVNKDADKSLNAEIKSDGLEELSSVVLIEAGVKASNKPKEELAWDRVGQELPRPRADEPIKKGSVAKHKDKQEVLPTRKTELGEHVHALNKTESVKREEKERTQQETRFSENDYVAQGTLARTGEDSGSFAHANKVGVNAEDRLPSTPLNETVANVERHQAKHGLSKRDRENVAHEWAPAGGTENPENKTSAVTEHRLARQEVKMTRAGDAQNEALMNRGRDGAKVHSLPLKENEQAQNVRSVTDKIHQAVLADRSGNADSDSPLKIKRVLDRDVAGGEGHRHKRDGLSTSERAHAQNEALLFDENLQIKLDALARRRKEKAEKCARANVDGTNMRRGEHASTPRAKTESLTGDAAQSPEEEYKGRPSSRSMHSQMAKSPEERHVVEEAKRNTGKPGEALQYYAIINHERKTEAGDGEAASSQRQERMPRREESGLVHGELNDGGWAQGLMDYAKAHTPTPRSNASSPSLGKPVLFKVKDNTLRGSPVTKTVKPCFHKTLADDQRPSSSQENLSGVEKGDEECDRLKENVDVPVPVPRSAPAAPPRASRSRELPGQHSLPAADFTTARALQARSIRAAPEFAAARQQPAHNVVSTPEFISAREPRSYYRRSRHLEEDGRRSVVSTMSEDLESCATSATGVSAGVYMENPCERPESACSDVRALGKPPSVPPKSEKALRRAQRLNTRRIQKAEALVKAETLSQTERKPLRAVASMPSSPTEVLRSRQAVPAYQPAPPQFCVESGYAPHAPGLLAQPFPVTQRRLLQDPNSGQYFVVDMPVQVKTKMFFDPETGKYVQLSVRESPEGTRSNAPSSVELLSPPPYVLYPGFLPMPVSSLPPLRSTSQMSAPAALMDDQDKRSDAWRQEALRRKCNREAEPYIEPAYGSRGQPGEKPSYDVERGYTSPRNLNILPMSELEDFAMESA</sequence>
<dbReference type="GO" id="GO:0070886">
    <property type="term" value="P:positive regulation of calcineurin-NFAT signaling cascade"/>
    <property type="evidence" value="ECO:0007669"/>
    <property type="project" value="TreeGrafter"/>
</dbReference>
<dbReference type="PANTHER" id="PTHR33775">
    <property type="entry name" value="CARDIAC-ENRICHED FHL2-INTERACTING PROTEIN-RELATED"/>
    <property type="match status" value="1"/>
</dbReference>
<feature type="compositionally biased region" description="Basic and acidic residues" evidence="1">
    <location>
        <begin position="1285"/>
        <end position="1299"/>
    </location>
</feature>
<protein>
    <recommendedName>
        <fullName evidence="2">DUF4585 domain-containing protein</fullName>
    </recommendedName>
</protein>
<dbReference type="Proteomes" id="UP001152622">
    <property type="component" value="Chromosome 5"/>
</dbReference>
<organism evidence="3 4">
    <name type="scientific">Synaphobranchus kaupii</name>
    <name type="common">Kaup's arrowtooth eel</name>
    <dbReference type="NCBI Taxonomy" id="118154"/>
    <lineage>
        <taxon>Eukaryota</taxon>
        <taxon>Metazoa</taxon>
        <taxon>Chordata</taxon>
        <taxon>Craniata</taxon>
        <taxon>Vertebrata</taxon>
        <taxon>Euteleostomi</taxon>
        <taxon>Actinopterygii</taxon>
        <taxon>Neopterygii</taxon>
        <taxon>Teleostei</taxon>
        <taxon>Anguilliformes</taxon>
        <taxon>Synaphobranchidae</taxon>
        <taxon>Synaphobranchus</taxon>
    </lineage>
</organism>
<evidence type="ECO:0000256" key="1">
    <source>
        <dbReference type="SAM" id="MobiDB-lite"/>
    </source>
</evidence>
<reference evidence="3" key="1">
    <citation type="journal article" date="2023" name="Science">
        <title>Genome structures resolve the early diversification of teleost fishes.</title>
        <authorList>
            <person name="Parey E."/>
            <person name="Louis A."/>
            <person name="Montfort J."/>
            <person name="Bouchez O."/>
            <person name="Roques C."/>
            <person name="Iampietro C."/>
            <person name="Lluch J."/>
            <person name="Castinel A."/>
            <person name="Donnadieu C."/>
            <person name="Desvignes T."/>
            <person name="Floi Bucao C."/>
            <person name="Jouanno E."/>
            <person name="Wen M."/>
            <person name="Mejri S."/>
            <person name="Dirks R."/>
            <person name="Jansen H."/>
            <person name="Henkel C."/>
            <person name="Chen W.J."/>
            <person name="Zahm M."/>
            <person name="Cabau C."/>
            <person name="Klopp C."/>
            <person name="Thompson A.W."/>
            <person name="Robinson-Rechavi M."/>
            <person name="Braasch I."/>
            <person name="Lecointre G."/>
            <person name="Bobe J."/>
            <person name="Postlethwait J.H."/>
            <person name="Berthelot C."/>
            <person name="Roest Crollius H."/>
            <person name="Guiguen Y."/>
        </authorList>
    </citation>
    <scope>NUCLEOTIDE SEQUENCE</scope>
    <source>
        <strain evidence="3">WJC10195</strain>
    </source>
</reference>
<feature type="region of interest" description="Disordered" evidence="1">
    <location>
        <begin position="205"/>
        <end position="238"/>
    </location>
</feature>
<evidence type="ECO:0000313" key="3">
    <source>
        <dbReference type="EMBL" id="KAJ8361386.1"/>
    </source>
</evidence>
<feature type="region of interest" description="Disordered" evidence="1">
    <location>
        <begin position="1283"/>
        <end position="1390"/>
    </location>
</feature>
<comment type="caution">
    <text evidence="3">The sequence shown here is derived from an EMBL/GenBank/DDBJ whole genome shotgun (WGS) entry which is preliminary data.</text>
</comment>
<dbReference type="EMBL" id="JAINUF010000005">
    <property type="protein sequence ID" value="KAJ8361386.1"/>
    <property type="molecule type" value="Genomic_DNA"/>
</dbReference>
<feature type="region of interest" description="Disordered" evidence="1">
    <location>
        <begin position="925"/>
        <end position="956"/>
    </location>
</feature>
<accession>A0A9Q1FM12</accession>
<feature type="region of interest" description="Disordered" evidence="1">
    <location>
        <begin position="1829"/>
        <end position="1854"/>
    </location>
</feature>
<evidence type="ECO:0000259" key="2">
    <source>
        <dbReference type="Pfam" id="PF15232"/>
    </source>
</evidence>
<feature type="compositionally biased region" description="Basic and acidic residues" evidence="1">
    <location>
        <begin position="1375"/>
        <end position="1386"/>
    </location>
</feature>
<dbReference type="InterPro" id="IPR052303">
    <property type="entry name" value="CEFIP"/>
</dbReference>
<feature type="region of interest" description="Disordered" evidence="1">
    <location>
        <begin position="343"/>
        <end position="392"/>
    </location>
</feature>
<dbReference type="OrthoDB" id="8945866at2759"/>
<proteinExistence type="predicted"/>
<dbReference type="PANTHER" id="PTHR33775:SF2">
    <property type="entry name" value="CARDIAC-ENRICHED FHL2-INTERACTING PROTEIN"/>
    <property type="match status" value="1"/>
</dbReference>
<feature type="region of interest" description="Disordered" evidence="1">
    <location>
        <begin position="71"/>
        <end position="91"/>
    </location>
</feature>
<feature type="compositionally biased region" description="Polar residues" evidence="1">
    <location>
        <begin position="1319"/>
        <end position="1328"/>
    </location>
</feature>
<feature type="compositionally biased region" description="Polar residues" evidence="1">
    <location>
        <begin position="359"/>
        <end position="371"/>
    </location>
</feature>
<keyword evidence="4" id="KW-1185">Reference proteome</keyword>
<feature type="compositionally biased region" description="Pro residues" evidence="1">
    <location>
        <begin position="1485"/>
        <end position="1495"/>
    </location>
</feature>
<name>A0A9Q1FM12_SYNKA</name>
<feature type="compositionally biased region" description="Low complexity" evidence="1">
    <location>
        <begin position="218"/>
        <end position="235"/>
    </location>
</feature>
<dbReference type="GO" id="GO:0030018">
    <property type="term" value="C:Z disc"/>
    <property type="evidence" value="ECO:0007669"/>
    <property type="project" value="TreeGrafter"/>
</dbReference>
<feature type="domain" description="DUF4585" evidence="2">
    <location>
        <begin position="1706"/>
        <end position="1781"/>
    </location>
</feature>
<evidence type="ECO:0000313" key="4">
    <source>
        <dbReference type="Proteomes" id="UP001152622"/>
    </source>
</evidence>
<dbReference type="Pfam" id="PF15232">
    <property type="entry name" value="DUF4585"/>
    <property type="match status" value="1"/>
</dbReference>
<gene>
    <name evidence="3" type="ORF">SKAU_G00179110</name>
</gene>
<feature type="region of interest" description="Disordered" evidence="1">
    <location>
        <begin position="1450"/>
        <end position="1512"/>
    </location>
</feature>
<feature type="region of interest" description="Disordered" evidence="1">
    <location>
        <begin position="319"/>
        <end position="338"/>
    </location>
</feature>
<dbReference type="InterPro" id="IPR027838">
    <property type="entry name" value="DUF4585"/>
</dbReference>
<feature type="compositionally biased region" description="Basic and acidic residues" evidence="1">
    <location>
        <begin position="1330"/>
        <end position="1342"/>
    </location>
</feature>